<dbReference type="Proteomes" id="UP000576082">
    <property type="component" value="Unassembled WGS sequence"/>
</dbReference>
<evidence type="ECO:0000313" key="3">
    <source>
        <dbReference type="Proteomes" id="UP000576082"/>
    </source>
</evidence>
<evidence type="ECO:0000313" key="2">
    <source>
        <dbReference type="EMBL" id="NME72388.1"/>
    </source>
</evidence>
<evidence type="ECO:0000256" key="1">
    <source>
        <dbReference type="SAM" id="Phobius"/>
    </source>
</evidence>
<dbReference type="AlphaFoldDB" id="A0A7X9XD37"/>
<keyword evidence="3" id="KW-1185">Reference proteome</keyword>
<gene>
    <name evidence="2" type="ORF">HHU12_30790</name>
</gene>
<accession>A0A7X9XD37</accession>
<organism evidence="2 3">
    <name type="scientific">Flammeovirga aprica JL-4</name>
    <dbReference type="NCBI Taxonomy" id="694437"/>
    <lineage>
        <taxon>Bacteria</taxon>
        <taxon>Pseudomonadati</taxon>
        <taxon>Bacteroidota</taxon>
        <taxon>Cytophagia</taxon>
        <taxon>Cytophagales</taxon>
        <taxon>Flammeovirgaceae</taxon>
        <taxon>Flammeovirga</taxon>
    </lineage>
</organism>
<name>A0A7X9XD37_9BACT</name>
<dbReference type="EMBL" id="JABANE010000157">
    <property type="protein sequence ID" value="NME72388.1"/>
    <property type="molecule type" value="Genomic_DNA"/>
</dbReference>
<reference evidence="2 3" key="1">
    <citation type="submission" date="2020-04" db="EMBL/GenBank/DDBJ databases">
        <title>Flammeovirga sp. SR4, a novel species isolated from seawater.</title>
        <authorList>
            <person name="Wang X."/>
        </authorList>
    </citation>
    <scope>NUCLEOTIDE SEQUENCE [LARGE SCALE GENOMIC DNA]</scope>
    <source>
        <strain evidence="2 3">ATCC 23126</strain>
    </source>
</reference>
<feature type="transmembrane region" description="Helical" evidence="1">
    <location>
        <begin position="43"/>
        <end position="62"/>
    </location>
</feature>
<comment type="caution">
    <text evidence="2">The sequence shown here is derived from an EMBL/GenBank/DDBJ whole genome shotgun (WGS) entry which is preliminary data.</text>
</comment>
<protein>
    <submittedName>
        <fullName evidence="2">Uncharacterized protein</fullName>
    </submittedName>
</protein>
<proteinExistence type="predicted"/>
<keyword evidence="1" id="KW-0812">Transmembrane</keyword>
<sequence>MNEFVEQTFQFVLNEAKISKEHNTIRWETIEKSYARNLFDRKTQYGILNGNIGILLFLISYYKFSKDKPQVKELVMDDLG</sequence>
<keyword evidence="1" id="KW-0472">Membrane</keyword>
<keyword evidence="1" id="KW-1133">Transmembrane helix</keyword>
<dbReference type="RefSeq" id="WP_169660581.1">
    <property type="nucleotide sequence ID" value="NZ_JABANE010000157.1"/>
</dbReference>